<reference evidence="2" key="2">
    <citation type="submission" date="2025-08" db="UniProtKB">
        <authorList>
            <consortium name="Ensembl"/>
        </authorList>
    </citation>
    <scope>IDENTIFICATION</scope>
</reference>
<name>A0A8C9E758_PHOSS</name>
<sequence>STWEVEKPGFEPVSVHFTASLQWLALIFQSGHWDHFLLGNCMHTHVISFRGLRTTGRGLVRELGWSGSSPGEGRLRRVGGWEQTQTHPNILGGKRARNSQAGRREARGEGSQKEGAVDSGEGRLRRDPARSGLKVAPRLATERTALPEQ</sequence>
<organism evidence="2 3">
    <name type="scientific">Phocoena sinus</name>
    <name type="common">Vaquita</name>
    <dbReference type="NCBI Taxonomy" id="42100"/>
    <lineage>
        <taxon>Eukaryota</taxon>
        <taxon>Metazoa</taxon>
        <taxon>Chordata</taxon>
        <taxon>Craniata</taxon>
        <taxon>Vertebrata</taxon>
        <taxon>Euteleostomi</taxon>
        <taxon>Mammalia</taxon>
        <taxon>Eutheria</taxon>
        <taxon>Laurasiatheria</taxon>
        <taxon>Artiodactyla</taxon>
        <taxon>Whippomorpha</taxon>
        <taxon>Cetacea</taxon>
        <taxon>Odontoceti</taxon>
        <taxon>Phocoenidae</taxon>
        <taxon>Phocoena</taxon>
    </lineage>
</organism>
<dbReference type="Proteomes" id="UP000694554">
    <property type="component" value="Chromosome 6"/>
</dbReference>
<keyword evidence="3" id="KW-1185">Reference proteome</keyword>
<protein>
    <submittedName>
        <fullName evidence="2">Uncharacterized protein</fullName>
    </submittedName>
</protein>
<reference evidence="2" key="3">
    <citation type="submission" date="2025-09" db="UniProtKB">
        <authorList>
            <consortium name="Ensembl"/>
        </authorList>
    </citation>
    <scope>IDENTIFICATION</scope>
</reference>
<proteinExistence type="predicted"/>
<reference evidence="2" key="1">
    <citation type="submission" date="2019-08" db="EMBL/GenBank/DDBJ databases">
        <title>Phocoena sinus (Vaquita) genome, mPhoSin1, primary haplotype.</title>
        <authorList>
            <person name="Morin P."/>
            <person name="Mountcastle J."/>
            <person name="Fungtammasan C."/>
            <person name="Rhie A."/>
            <person name="Rojas-Bracho L."/>
            <person name="Smith C.R."/>
            <person name="Taylor B.L."/>
            <person name="Gulland F.M.D."/>
            <person name="Musser W."/>
            <person name="Houck M."/>
            <person name="Haase B."/>
            <person name="Paez S."/>
            <person name="Howe K."/>
            <person name="Torrance J."/>
            <person name="Formenti G."/>
            <person name="Phillippy A."/>
            <person name="Ryder O."/>
            <person name="Jarvis E.D."/>
            <person name="Fedrigo O."/>
        </authorList>
    </citation>
    <scope>NUCLEOTIDE SEQUENCE [LARGE SCALE GENOMIC DNA]</scope>
</reference>
<accession>A0A8C9E758</accession>
<dbReference type="Ensembl" id="ENSPSNT00000025482.1">
    <property type="protein sequence ID" value="ENSPSNP00000022660.1"/>
    <property type="gene ID" value="ENSPSNG00000016590.1"/>
</dbReference>
<dbReference type="AlphaFoldDB" id="A0A8C9E758"/>
<evidence type="ECO:0000256" key="1">
    <source>
        <dbReference type="SAM" id="MobiDB-lite"/>
    </source>
</evidence>
<evidence type="ECO:0000313" key="3">
    <source>
        <dbReference type="Proteomes" id="UP000694554"/>
    </source>
</evidence>
<feature type="compositionally biased region" description="Basic and acidic residues" evidence="1">
    <location>
        <begin position="102"/>
        <end position="129"/>
    </location>
</feature>
<evidence type="ECO:0000313" key="2">
    <source>
        <dbReference type="Ensembl" id="ENSPSNP00000022660.1"/>
    </source>
</evidence>
<feature type="region of interest" description="Disordered" evidence="1">
    <location>
        <begin position="64"/>
        <end position="149"/>
    </location>
</feature>